<reference evidence="1 2" key="1">
    <citation type="submission" date="2024-01" db="EMBL/GenBank/DDBJ databases">
        <title>Genome assemblies of Stephania.</title>
        <authorList>
            <person name="Yang L."/>
        </authorList>
    </citation>
    <scope>NUCLEOTIDE SEQUENCE [LARGE SCALE GENOMIC DNA]</scope>
    <source>
        <strain evidence="1">QJT</strain>
        <tissue evidence="1">Leaf</tissue>
    </source>
</reference>
<comment type="caution">
    <text evidence="1">The sequence shown here is derived from an EMBL/GenBank/DDBJ whole genome shotgun (WGS) entry which is preliminary data.</text>
</comment>
<evidence type="ECO:0000313" key="1">
    <source>
        <dbReference type="EMBL" id="KAK9097134.1"/>
    </source>
</evidence>
<protein>
    <submittedName>
        <fullName evidence="1">Uncharacterized protein</fullName>
    </submittedName>
</protein>
<proteinExistence type="predicted"/>
<keyword evidence="2" id="KW-1185">Reference proteome</keyword>
<accession>A0AAP0EY29</accession>
<organism evidence="1 2">
    <name type="scientific">Stephania japonica</name>
    <dbReference type="NCBI Taxonomy" id="461633"/>
    <lineage>
        <taxon>Eukaryota</taxon>
        <taxon>Viridiplantae</taxon>
        <taxon>Streptophyta</taxon>
        <taxon>Embryophyta</taxon>
        <taxon>Tracheophyta</taxon>
        <taxon>Spermatophyta</taxon>
        <taxon>Magnoliopsida</taxon>
        <taxon>Ranunculales</taxon>
        <taxon>Menispermaceae</taxon>
        <taxon>Menispermoideae</taxon>
        <taxon>Cissampelideae</taxon>
        <taxon>Stephania</taxon>
    </lineage>
</organism>
<name>A0AAP0EY29_9MAGN</name>
<dbReference type="Proteomes" id="UP001417504">
    <property type="component" value="Unassembled WGS sequence"/>
</dbReference>
<dbReference type="AlphaFoldDB" id="A0AAP0EY29"/>
<gene>
    <name evidence="1" type="ORF">Sjap_022631</name>
</gene>
<sequence>METQTKKTEQLHIGITYVEEISHTYYTLGIRDLAPFYIFKGTIWSAGHPEHFAK</sequence>
<dbReference type="EMBL" id="JBBNAE010000009">
    <property type="protein sequence ID" value="KAK9097134.1"/>
    <property type="molecule type" value="Genomic_DNA"/>
</dbReference>
<evidence type="ECO:0000313" key="2">
    <source>
        <dbReference type="Proteomes" id="UP001417504"/>
    </source>
</evidence>